<dbReference type="EMBL" id="BAAAWD010000014">
    <property type="protein sequence ID" value="GAA3019550.1"/>
    <property type="molecule type" value="Genomic_DNA"/>
</dbReference>
<accession>A0ABP6KSR6</accession>
<gene>
    <name evidence="2" type="ORF">GCM10017559_49650</name>
</gene>
<dbReference type="Proteomes" id="UP001499930">
    <property type="component" value="Unassembled WGS sequence"/>
</dbReference>
<feature type="region of interest" description="Disordered" evidence="1">
    <location>
        <begin position="1"/>
        <end position="21"/>
    </location>
</feature>
<evidence type="ECO:0000313" key="3">
    <source>
        <dbReference type="Proteomes" id="UP001499930"/>
    </source>
</evidence>
<dbReference type="RefSeq" id="WP_344899339.1">
    <property type="nucleotide sequence ID" value="NZ_BAAAWD010000014.1"/>
</dbReference>
<proteinExistence type="predicted"/>
<evidence type="ECO:0000313" key="2">
    <source>
        <dbReference type="EMBL" id="GAA3019550.1"/>
    </source>
</evidence>
<protein>
    <submittedName>
        <fullName evidence="2">Uncharacterized protein</fullName>
    </submittedName>
</protein>
<name>A0ABP6KSR6_9ACTN</name>
<organism evidence="2 3">
    <name type="scientific">Streptosporangium longisporum</name>
    <dbReference type="NCBI Taxonomy" id="46187"/>
    <lineage>
        <taxon>Bacteria</taxon>
        <taxon>Bacillati</taxon>
        <taxon>Actinomycetota</taxon>
        <taxon>Actinomycetes</taxon>
        <taxon>Streptosporangiales</taxon>
        <taxon>Streptosporangiaceae</taxon>
        <taxon>Streptosporangium</taxon>
    </lineage>
</organism>
<keyword evidence="3" id="KW-1185">Reference proteome</keyword>
<comment type="caution">
    <text evidence="2">The sequence shown here is derived from an EMBL/GenBank/DDBJ whole genome shotgun (WGS) entry which is preliminary data.</text>
</comment>
<reference evidence="3" key="1">
    <citation type="journal article" date="2019" name="Int. J. Syst. Evol. Microbiol.">
        <title>The Global Catalogue of Microorganisms (GCM) 10K type strain sequencing project: providing services to taxonomists for standard genome sequencing and annotation.</title>
        <authorList>
            <consortium name="The Broad Institute Genomics Platform"/>
            <consortium name="The Broad Institute Genome Sequencing Center for Infectious Disease"/>
            <person name="Wu L."/>
            <person name="Ma J."/>
        </authorList>
    </citation>
    <scope>NUCLEOTIDE SEQUENCE [LARGE SCALE GENOMIC DNA]</scope>
    <source>
        <strain evidence="3">JCM 3106</strain>
    </source>
</reference>
<evidence type="ECO:0000256" key="1">
    <source>
        <dbReference type="SAM" id="MobiDB-lite"/>
    </source>
</evidence>
<sequence>MIRRLASAQGRHRDGRPASAVPHYTWDHQARAEAAMLQITWPGWAVLYGTGSRLFHAIATWPTPEPLLLCDRTAEGLKVQMREAEMMTIARRWMLTEGEPETDRPQASGTP</sequence>